<dbReference type="InterPro" id="IPR039426">
    <property type="entry name" value="TonB-dep_rcpt-like"/>
</dbReference>
<evidence type="ECO:0000256" key="9">
    <source>
        <dbReference type="ARBA" id="ARBA00023136"/>
    </source>
</evidence>
<keyword evidence="8" id="KW-0798">TonB box</keyword>
<dbReference type="RefSeq" id="WP_211753471.1">
    <property type="nucleotide sequence ID" value="NZ_FOSP01000040.1"/>
</dbReference>
<dbReference type="InterPro" id="IPR036942">
    <property type="entry name" value="Beta-barrel_TonB_sf"/>
</dbReference>
<evidence type="ECO:0000256" key="2">
    <source>
        <dbReference type="ARBA" id="ARBA00022448"/>
    </source>
</evidence>
<evidence type="ECO:0000256" key="10">
    <source>
        <dbReference type="ARBA" id="ARBA00023237"/>
    </source>
</evidence>
<feature type="domain" description="TonB-dependent receptor-like beta-barrel" evidence="11">
    <location>
        <begin position="29"/>
        <end position="287"/>
    </location>
</feature>
<dbReference type="PANTHER" id="PTHR32552">
    <property type="entry name" value="FERRICHROME IRON RECEPTOR-RELATED"/>
    <property type="match status" value="1"/>
</dbReference>
<keyword evidence="2" id="KW-0813">Transport</keyword>
<dbReference type="SUPFAM" id="SSF56935">
    <property type="entry name" value="Porins"/>
    <property type="match status" value="1"/>
</dbReference>
<organism evidence="12 13">
    <name type="scientific">Nitrosomonas aestuarii</name>
    <dbReference type="NCBI Taxonomy" id="52441"/>
    <lineage>
        <taxon>Bacteria</taxon>
        <taxon>Pseudomonadati</taxon>
        <taxon>Pseudomonadota</taxon>
        <taxon>Betaproteobacteria</taxon>
        <taxon>Nitrosomonadales</taxon>
        <taxon>Nitrosomonadaceae</taxon>
        <taxon>Nitrosomonas</taxon>
    </lineage>
</organism>
<keyword evidence="5" id="KW-0812">Transmembrane</keyword>
<dbReference type="InterPro" id="IPR000531">
    <property type="entry name" value="Beta-barrel_TonB"/>
</dbReference>
<reference evidence="13" key="1">
    <citation type="submission" date="2016-10" db="EMBL/GenBank/DDBJ databases">
        <authorList>
            <person name="Varghese N."/>
            <person name="Submissions S."/>
        </authorList>
    </citation>
    <scope>NUCLEOTIDE SEQUENCE [LARGE SCALE GENOMIC DNA]</scope>
    <source>
        <strain evidence="13">Nm69</strain>
    </source>
</reference>
<keyword evidence="6" id="KW-0408">Iron</keyword>
<keyword evidence="12" id="KW-0675">Receptor</keyword>
<keyword evidence="4" id="KW-0410">Iron transport</keyword>
<evidence type="ECO:0000313" key="12">
    <source>
        <dbReference type="EMBL" id="SFL19411.1"/>
    </source>
</evidence>
<keyword evidence="7" id="KW-0406">Ion transport</keyword>
<evidence type="ECO:0000256" key="5">
    <source>
        <dbReference type="ARBA" id="ARBA00022692"/>
    </source>
</evidence>
<protein>
    <submittedName>
        <fullName evidence="12">TonB dependent receptor</fullName>
    </submittedName>
</protein>
<keyword evidence="3" id="KW-1134">Transmembrane beta strand</keyword>
<gene>
    <name evidence="12" type="ORF">SAMN05216302_104014</name>
</gene>
<keyword evidence="13" id="KW-1185">Reference proteome</keyword>
<evidence type="ECO:0000256" key="8">
    <source>
        <dbReference type="ARBA" id="ARBA00023077"/>
    </source>
</evidence>
<sequence>MRNDNIRNALTRTHAQKTFDITRRDAIWVTSISPYFENKTNWSSWLRTSLGLRFDGFRFEVSNSNLNQNNGTRYDGLLSPKLAIVMGPWMNTELYLNGGLGFHSNDARGINTRLDPVNGETVHRADPLARTYSAETGIRSTWVDRLQSTLVVWWMDLESELVFVGDAGATVASRPSRRYGLEFANYYHPVHWLTLDADFSFSHSRFRDSVAGEGNHVPNAVETVIATGATFHKVFNGFYGGPRLRYLGPRALNEDNTQRSDSTILLSAMLGYKLNKSLRIQAEVFNILNRKDDAITYFYTSRMPGEVNRGVDDFHFHPVEPVSVRIGFVMNY</sequence>
<evidence type="ECO:0000256" key="6">
    <source>
        <dbReference type="ARBA" id="ARBA00023004"/>
    </source>
</evidence>
<evidence type="ECO:0000256" key="3">
    <source>
        <dbReference type="ARBA" id="ARBA00022452"/>
    </source>
</evidence>
<dbReference type="GO" id="GO:0009279">
    <property type="term" value="C:cell outer membrane"/>
    <property type="evidence" value="ECO:0007669"/>
    <property type="project" value="UniProtKB-SubCell"/>
</dbReference>
<dbReference type="GO" id="GO:0006826">
    <property type="term" value="P:iron ion transport"/>
    <property type="evidence" value="ECO:0007669"/>
    <property type="project" value="UniProtKB-KW"/>
</dbReference>
<name>A0A1I4FRW4_9PROT</name>
<evidence type="ECO:0000313" key="13">
    <source>
        <dbReference type="Proteomes" id="UP000199533"/>
    </source>
</evidence>
<dbReference type="EMBL" id="FOSP01000040">
    <property type="protein sequence ID" value="SFL19411.1"/>
    <property type="molecule type" value="Genomic_DNA"/>
</dbReference>
<dbReference type="Pfam" id="PF00593">
    <property type="entry name" value="TonB_dep_Rec_b-barrel"/>
    <property type="match status" value="1"/>
</dbReference>
<proteinExistence type="predicted"/>
<dbReference type="PANTHER" id="PTHR32552:SF81">
    <property type="entry name" value="TONB-DEPENDENT OUTER MEMBRANE RECEPTOR"/>
    <property type="match status" value="1"/>
</dbReference>
<dbReference type="Gene3D" id="2.40.170.20">
    <property type="entry name" value="TonB-dependent receptor, beta-barrel domain"/>
    <property type="match status" value="1"/>
</dbReference>
<keyword evidence="10" id="KW-0998">Cell outer membrane</keyword>
<comment type="subcellular location">
    <subcellularLocation>
        <location evidence="1">Cell outer membrane</location>
        <topology evidence="1">Multi-pass membrane protein</topology>
    </subcellularLocation>
</comment>
<evidence type="ECO:0000256" key="1">
    <source>
        <dbReference type="ARBA" id="ARBA00004571"/>
    </source>
</evidence>
<dbReference type="AlphaFoldDB" id="A0A1I4FRW4"/>
<accession>A0A1I4FRW4</accession>
<evidence type="ECO:0000256" key="4">
    <source>
        <dbReference type="ARBA" id="ARBA00022496"/>
    </source>
</evidence>
<dbReference type="Proteomes" id="UP000199533">
    <property type="component" value="Unassembled WGS sequence"/>
</dbReference>
<evidence type="ECO:0000259" key="11">
    <source>
        <dbReference type="Pfam" id="PF00593"/>
    </source>
</evidence>
<keyword evidence="9" id="KW-0472">Membrane</keyword>
<dbReference type="STRING" id="52441.SAMN05216302_104014"/>
<evidence type="ECO:0000256" key="7">
    <source>
        <dbReference type="ARBA" id="ARBA00023065"/>
    </source>
</evidence>